<dbReference type="SUPFAM" id="SSF46785">
    <property type="entry name" value="Winged helix' DNA-binding domain"/>
    <property type="match status" value="1"/>
</dbReference>
<organism evidence="2 3">
    <name type="scientific">Caulobacter segnis (strain ATCC 21756 / DSM 7131 / JCM 7823 / NBRC 15250 / LMG 17158 / TK0059)</name>
    <name type="common">Mycoplana segnis</name>
    <dbReference type="NCBI Taxonomy" id="509190"/>
    <lineage>
        <taxon>Bacteria</taxon>
        <taxon>Pseudomonadati</taxon>
        <taxon>Pseudomonadota</taxon>
        <taxon>Alphaproteobacteria</taxon>
        <taxon>Caulobacterales</taxon>
        <taxon>Caulobacteraceae</taxon>
        <taxon>Caulobacter</taxon>
    </lineage>
</organism>
<evidence type="ECO:0000259" key="1">
    <source>
        <dbReference type="PROSITE" id="PS50987"/>
    </source>
</evidence>
<protein>
    <submittedName>
        <fullName evidence="2">Transcriptional regulator, ArsR family</fullName>
    </submittedName>
</protein>
<dbReference type="Proteomes" id="UP000002629">
    <property type="component" value="Chromosome"/>
</dbReference>
<dbReference type="Gene3D" id="1.10.10.10">
    <property type="entry name" value="Winged helix-like DNA-binding domain superfamily/Winged helix DNA-binding domain"/>
    <property type="match status" value="1"/>
</dbReference>
<dbReference type="InterPro" id="IPR011991">
    <property type="entry name" value="ArsR-like_HTH"/>
</dbReference>
<dbReference type="SMART" id="SM00418">
    <property type="entry name" value="HTH_ARSR"/>
    <property type="match status" value="1"/>
</dbReference>
<dbReference type="GO" id="GO:0003700">
    <property type="term" value="F:DNA-binding transcription factor activity"/>
    <property type="evidence" value="ECO:0007669"/>
    <property type="project" value="InterPro"/>
</dbReference>
<evidence type="ECO:0000313" key="3">
    <source>
        <dbReference type="Proteomes" id="UP000002629"/>
    </source>
</evidence>
<dbReference type="NCBIfam" id="NF033788">
    <property type="entry name" value="HTH_metalloreg"/>
    <property type="match status" value="1"/>
</dbReference>
<dbReference type="InterPro" id="IPR036390">
    <property type="entry name" value="WH_DNA-bd_sf"/>
</dbReference>
<proteinExistence type="predicted"/>
<accession>D5VN28</accession>
<dbReference type="PROSITE" id="PS50987">
    <property type="entry name" value="HTH_ARSR_2"/>
    <property type="match status" value="1"/>
</dbReference>
<dbReference type="AlphaFoldDB" id="D5VN28"/>
<dbReference type="KEGG" id="cse:Cseg_3471"/>
<dbReference type="eggNOG" id="COG0640">
    <property type="taxonomic scope" value="Bacteria"/>
</dbReference>
<dbReference type="CDD" id="cd00090">
    <property type="entry name" value="HTH_ARSR"/>
    <property type="match status" value="1"/>
</dbReference>
<reference evidence="3" key="1">
    <citation type="journal article" date="2011" name="J. Bacteriol.">
        <title>Genome sequences of eight morphologically diverse alphaproteobacteria.</title>
        <authorList>
            <consortium name="US DOE Joint Genome Institute"/>
            <person name="Brown P.J."/>
            <person name="Kysela D.T."/>
            <person name="Buechlein A."/>
            <person name="Hemmerich C."/>
            <person name="Brun Y.V."/>
        </authorList>
    </citation>
    <scope>NUCLEOTIDE SEQUENCE [LARGE SCALE GENOMIC DNA]</scope>
    <source>
        <strain evidence="3">ATCC 21756 / DSM 7131 / JCM 7823 / NBRC 15250 / LMG 17158 / TK0059</strain>
    </source>
</reference>
<dbReference type="InterPro" id="IPR036388">
    <property type="entry name" value="WH-like_DNA-bd_sf"/>
</dbReference>
<dbReference type="PANTHER" id="PTHR38600">
    <property type="entry name" value="TRANSCRIPTIONAL REGULATORY PROTEIN"/>
    <property type="match status" value="1"/>
</dbReference>
<feature type="domain" description="HTH arsR-type" evidence="1">
    <location>
        <begin position="5"/>
        <end position="99"/>
    </location>
</feature>
<dbReference type="InterPro" id="IPR001845">
    <property type="entry name" value="HTH_ArsR_DNA-bd_dom"/>
</dbReference>
<sequence>MTPATHGPTPSEMDGLFAALGDSTRRGVFFALMEKEQSIGELAQPLGITLSGLGQHIRVLEAARLVRTRKVGRERRCAIDPDGLERLETFARLQRTLWRSRFDALRRVVEE</sequence>
<dbReference type="EMBL" id="CP002008">
    <property type="protein sequence ID" value="ADG11901.1"/>
    <property type="molecule type" value="Genomic_DNA"/>
</dbReference>
<dbReference type="RefSeq" id="WP_013080548.1">
    <property type="nucleotide sequence ID" value="NC_014100.1"/>
</dbReference>
<gene>
    <name evidence="2" type="ordered locus">Cseg_3471</name>
</gene>
<evidence type="ECO:0000313" key="2">
    <source>
        <dbReference type="EMBL" id="ADG11901.1"/>
    </source>
</evidence>
<dbReference type="HOGENOM" id="CLU_097806_0_2_5"/>
<dbReference type="PANTHER" id="PTHR38600:SF1">
    <property type="entry name" value="TRANSCRIPTIONAL REGULATORY PROTEIN"/>
    <property type="match status" value="1"/>
</dbReference>
<dbReference type="Pfam" id="PF12840">
    <property type="entry name" value="HTH_20"/>
    <property type="match status" value="1"/>
</dbReference>
<name>D5VN28_CAUST</name>
<dbReference type="STRING" id="509190.Cseg_3471"/>